<evidence type="ECO:0000259" key="1">
    <source>
        <dbReference type="Pfam" id="PF05118"/>
    </source>
</evidence>
<dbReference type="eggNOG" id="COG1917">
    <property type="taxonomic scope" value="Bacteria"/>
</dbReference>
<feature type="domain" description="Aspartyl/asparaginy/proline hydroxylase" evidence="1">
    <location>
        <begin position="24"/>
        <end position="182"/>
    </location>
</feature>
<dbReference type="InterPro" id="IPR007803">
    <property type="entry name" value="Asp/Arg/Pro-Hydrxlase"/>
</dbReference>
<dbReference type="Pfam" id="PF05118">
    <property type="entry name" value="Asp_Arg_Hydrox"/>
    <property type="match status" value="1"/>
</dbReference>
<dbReference type="AlphaFoldDB" id="B8IH45"/>
<dbReference type="RefSeq" id="WP_015931366.1">
    <property type="nucleotide sequence ID" value="NC_011894.1"/>
</dbReference>
<gene>
    <name evidence="2" type="ordered locus">Mnod_4878</name>
</gene>
<name>B8IH45_METNO</name>
<accession>B8IH45</accession>
<proteinExistence type="predicted"/>
<protein>
    <submittedName>
        <fullName evidence="2">Aspartyl/Asparaginyl beta-hydroxylase</fullName>
    </submittedName>
</protein>
<organism evidence="2 3">
    <name type="scientific">Methylobacterium nodulans (strain LMG 21967 / CNCM I-2342 / ORS 2060)</name>
    <dbReference type="NCBI Taxonomy" id="460265"/>
    <lineage>
        <taxon>Bacteria</taxon>
        <taxon>Pseudomonadati</taxon>
        <taxon>Pseudomonadota</taxon>
        <taxon>Alphaproteobacteria</taxon>
        <taxon>Hyphomicrobiales</taxon>
        <taxon>Methylobacteriaceae</taxon>
        <taxon>Methylobacterium</taxon>
    </lineage>
</organism>
<dbReference type="STRING" id="460265.Mnod_4878"/>
<dbReference type="InterPro" id="IPR027443">
    <property type="entry name" value="IPNS-like_sf"/>
</dbReference>
<dbReference type="EMBL" id="CP001349">
    <property type="protein sequence ID" value="ACL59737.1"/>
    <property type="molecule type" value="Genomic_DNA"/>
</dbReference>
<dbReference type="Gene3D" id="2.60.120.330">
    <property type="entry name" value="B-lactam Antibiotic, Isopenicillin N Synthase, Chain"/>
    <property type="match status" value="1"/>
</dbReference>
<dbReference type="KEGG" id="mno:Mnod_4878"/>
<dbReference type="HOGENOM" id="CLU_092409_0_0_5"/>
<dbReference type="Proteomes" id="UP000008207">
    <property type="component" value="Chromosome"/>
</dbReference>
<dbReference type="SUPFAM" id="SSF51197">
    <property type="entry name" value="Clavaminate synthase-like"/>
    <property type="match status" value="1"/>
</dbReference>
<reference evidence="2 3" key="1">
    <citation type="submission" date="2009-01" db="EMBL/GenBank/DDBJ databases">
        <title>Complete sequence of chromosome of Methylobacterium nodulans ORS 2060.</title>
        <authorList>
            <consortium name="US DOE Joint Genome Institute"/>
            <person name="Lucas S."/>
            <person name="Copeland A."/>
            <person name="Lapidus A."/>
            <person name="Glavina del Rio T."/>
            <person name="Dalin E."/>
            <person name="Tice H."/>
            <person name="Bruce D."/>
            <person name="Goodwin L."/>
            <person name="Pitluck S."/>
            <person name="Sims D."/>
            <person name="Brettin T."/>
            <person name="Detter J.C."/>
            <person name="Han C."/>
            <person name="Larimer F."/>
            <person name="Land M."/>
            <person name="Hauser L."/>
            <person name="Kyrpides N."/>
            <person name="Ivanova N."/>
            <person name="Marx C.J."/>
            <person name="Richardson P."/>
        </authorList>
    </citation>
    <scope>NUCLEOTIDE SEQUENCE [LARGE SCALE GENOMIC DNA]</scope>
    <source>
        <strain evidence="3">LMG 21967 / CNCM I-2342 / ORS 2060</strain>
    </source>
</reference>
<evidence type="ECO:0000313" key="2">
    <source>
        <dbReference type="EMBL" id="ACL59737.1"/>
    </source>
</evidence>
<sequence length="200" mass="22184">MDARSLTPFPDRMRLPLRFDAEAMAAECAALGREPWIRHFVTRNYDGDWDVIPLRAPAHATHPAMMIHADPACRDFADTPFLAACPAIRAALSRLPCPLEAVRLMRLGPGSVIREHRDHDLSFEDGAVRLHVPLVTNPGVDFRLNGLRVVMEPGSAWYLRLSDPHSVRNEGSEARVHLVIDARVDSWLAALFAAARAEAA</sequence>
<evidence type="ECO:0000313" key="3">
    <source>
        <dbReference type="Proteomes" id="UP000008207"/>
    </source>
</evidence>
<keyword evidence="3" id="KW-1185">Reference proteome</keyword>